<evidence type="ECO:0000256" key="1">
    <source>
        <dbReference type="ARBA" id="ARBA00004651"/>
    </source>
</evidence>
<dbReference type="InterPro" id="IPR045621">
    <property type="entry name" value="BPD_transp_1_N"/>
</dbReference>
<dbReference type="PROSITE" id="PS50928">
    <property type="entry name" value="ABC_TM1"/>
    <property type="match status" value="1"/>
</dbReference>
<evidence type="ECO:0000256" key="5">
    <source>
        <dbReference type="ARBA" id="ARBA00022989"/>
    </source>
</evidence>
<dbReference type="Pfam" id="PF19300">
    <property type="entry name" value="BPD_transp_1_N"/>
    <property type="match status" value="1"/>
</dbReference>
<keyword evidence="4 7" id="KW-0812">Transmembrane</keyword>
<feature type="transmembrane region" description="Helical" evidence="7">
    <location>
        <begin position="37"/>
        <end position="55"/>
    </location>
</feature>
<keyword evidence="5 7" id="KW-1133">Transmembrane helix</keyword>
<evidence type="ECO:0000256" key="4">
    <source>
        <dbReference type="ARBA" id="ARBA00022692"/>
    </source>
</evidence>
<evidence type="ECO:0000313" key="10">
    <source>
        <dbReference type="EMBL" id="SCE80202.1"/>
    </source>
</evidence>
<proteinExistence type="inferred from homology"/>
<evidence type="ECO:0000259" key="9">
    <source>
        <dbReference type="PROSITE" id="PS50928"/>
    </source>
</evidence>
<evidence type="ECO:0000256" key="8">
    <source>
        <dbReference type="SAM" id="MobiDB-lite"/>
    </source>
</evidence>
<gene>
    <name evidence="10" type="ORF">GA0070563_102107</name>
</gene>
<keyword evidence="2 7" id="KW-0813">Transport</keyword>
<dbReference type="RefSeq" id="WP_083302463.1">
    <property type="nucleotide sequence ID" value="NZ_FMCT01000002.1"/>
</dbReference>
<dbReference type="InterPro" id="IPR035906">
    <property type="entry name" value="MetI-like_sf"/>
</dbReference>
<feature type="domain" description="ABC transmembrane type-1" evidence="9">
    <location>
        <begin position="122"/>
        <end position="319"/>
    </location>
</feature>
<name>A0A1C4V8G6_9ACTN</name>
<sequence length="334" mass="35364">MTTIDDVAERSGPAGSNRSGSSLTARYPRVTLLGNRLLQLVILLVAVSTLLFFLLRLTGDPAVTLAGENASPEQLAAVRQHYGLDHSVFQQYLTFVRHAAAFDFGTSARSGESAMAQVIDRLPATIELAALAVLLNMLVAVPLGAWIGSRPGGRAQSVASAVIFFGQGLPGYVAALLLIELFAVKWDVLPSIGNSSASAYVLPVVSLAVFLISRLTRVLSSNVAEMMGEDFVRTARAAGASHRTVTVRHVLPNALLGSAALVGTQLAILFSGALIVEVVFAWPGLGLLMIDSVRQLDFPVVQAAVFVIAGLVFLTNVATDALLAVLDPRLRRQR</sequence>
<keyword evidence="6 7" id="KW-0472">Membrane</keyword>
<keyword evidence="11" id="KW-1185">Reference proteome</keyword>
<dbReference type="CDD" id="cd06261">
    <property type="entry name" value="TM_PBP2"/>
    <property type="match status" value="1"/>
</dbReference>
<feature type="region of interest" description="Disordered" evidence="8">
    <location>
        <begin position="1"/>
        <end position="22"/>
    </location>
</feature>
<dbReference type="InterPro" id="IPR000515">
    <property type="entry name" value="MetI-like"/>
</dbReference>
<accession>A0A1C4V8G6</accession>
<dbReference type="AlphaFoldDB" id="A0A1C4V8G6"/>
<evidence type="ECO:0000256" key="3">
    <source>
        <dbReference type="ARBA" id="ARBA00022475"/>
    </source>
</evidence>
<protein>
    <submittedName>
        <fullName evidence="10">Peptide/nickel transport system permease protein</fullName>
    </submittedName>
</protein>
<evidence type="ECO:0000313" key="11">
    <source>
        <dbReference type="Proteomes" id="UP000183585"/>
    </source>
</evidence>
<dbReference type="GO" id="GO:0005886">
    <property type="term" value="C:plasma membrane"/>
    <property type="evidence" value="ECO:0007669"/>
    <property type="project" value="UniProtKB-SubCell"/>
</dbReference>
<feature type="transmembrane region" description="Helical" evidence="7">
    <location>
        <begin position="303"/>
        <end position="326"/>
    </location>
</feature>
<comment type="similarity">
    <text evidence="7">Belongs to the binding-protein-dependent transport system permease family.</text>
</comment>
<feature type="transmembrane region" description="Helical" evidence="7">
    <location>
        <begin position="158"/>
        <end position="179"/>
    </location>
</feature>
<evidence type="ECO:0000256" key="2">
    <source>
        <dbReference type="ARBA" id="ARBA00022448"/>
    </source>
</evidence>
<dbReference type="GO" id="GO:0071916">
    <property type="term" value="F:dipeptide transmembrane transporter activity"/>
    <property type="evidence" value="ECO:0007669"/>
    <property type="project" value="TreeGrafter"/>
</dbReference>
<comment type="subcellular location">
    <subcellularLocation>
        <location evidence="1 7">Cell membrane</location>
        <topology evidence="1 7">Multi-pass membrane protein</topology>
    </subcellularLocation>
</comment>
<organism evidence="10 11">
    <name type="scientific">Micromonospora carbonacea</name>
    <dbReference type="NCBI Taxonomy" id="47853"/>
    <lineage>
        <taxon>Bacteria</taxon>
        <taxon>Bacillati</taxon>
        <taxon>Actinomycetota</taxon>
        <taxon>Actinomycetes</taxon>
        <taxon>Micromonosporales</taxon>
        <taxon>Micromonosporaceae</taxon>
        <taxon>Micromonospora</taxon>
    </lineage>
</organism>
<feature type="transmembrane region" description="Helical" evidence="7">
    <location>
        <begin position="255"/>
        <end position="283"/>
    </location>
</feature>
<dbReference type="EMBL" id="FMCT01000002">
    <property type="protein sequence ID" value="SCE80202.1"/>
    <property type="molecule type" value="Genomic_DNA"/>
</dbReference>
<dbReference type="Pfam" id="PF00528">
    <property type="entry name" value="BPD_transp_1"/>
    <property type="match status" value="1"/>
</dbReference>
<dbReference type="Proteomes" id="UP000183585">
    <property type="component" value="Unassembled WGS sequence"/>
</dbReference>
<evidence type="ECO:0000256" key="7">
    <source>
        <dbReference type="RuleBase" id="RU363032"/>
    </source>
</evidence>
<dbReference type="PANTHER" id="PTHR43163:SF6">
    <property type="entry name" value="DIPEPTIDE TRANSPORT SYSTEM PERMEASE PROTEIN DPPB-RELATED"/>
    <property type="match status" value="1"/>
</dbReference>
<evidence type="ECO:0000256" key="6">
    <source>
        <dbReference type="ARBA" id="ARBA00023136"/>
    </source>
</evidence>
<feature type="transmembrane region" description="Helical" evidence="7">
    <location>
        <begin position="128"/>
        <end position="146"/>
    </location>
</feature>
<reference evidence="11" key="1">
    <citation type="submission" date="2016-06" db="EMBL/GenBank/DDBJ databases">
        <authorList>
            <person name="Varghese N."/>
            <person name="Submissions Spin"/>
        </authorList>
    </citation>
    <scope>NUCLEOTIDE SEQUENCE [LARGE SCALE GENOMIC DNA]</scope>
    <source>
        <strain evidence="11">DSM 43168</strain>
    </source>
</reference>
<dbReference type="Gene3D" id="1.10.3720.10">
    <property type="entry name" value="MetI-like"/>
    <property type="match status" value="1"/>
</dbReference>
<keyword evidence="3" id="KW-1003">Cell membrane</keyword>
<dbReference type="PANTHER" id="PTHR43163">
    <property type="entry name" value="DIPEPTIDE TRANSPORT SYSTEM PERMEASE PROTEIN DPPB-RELATED"/>
    <property type="match status" value="1"/>
</dbReference>
<feature type="transmembrane region" description="Helical" evidence="7">
    <location>
        <begin position="199"/>
        <end position="216"/>
    </location>
</feature>
<dbReference type="SUPFAM" id="SSF161098">
    <property type="entry name" value="MetI-like"/>
    <property type="match status" value="1"/>
</dbReference>